<dbReference type="InterPro" id="IPR025064">
    <property type="entry name" value="DUF4005"/>
</dbReference>
<feature type="compositionally biased region" description="Polar residues" evidence="4">
    <location>
        <begin position="361"/>
        <end position="373"/>
    </location>
</feature>
<reference evidence="6 7" key="1">
    <citation type="submission" date="2019-07" db="EMBL/GenBank/DDBJ databases">
        <title>De Novo Assembly of kiwifruit Actinidia rufa.</title>
        <authorList>
            <person name="Sugita-Konishi S."/>
            <person name="Sato K."/>
            <person name="Mori E."/>
            <person name="Abe Y."/>
            <person name="Kisaki G."/>
            <person name="Hamano K."/>
            <person name="Suezawa K."/>
            <person name="Otani M."/>
            <person name="Fukuda T."/>
            <person name="Manabe T."/>
            <person name="Gomi K."/>
            <person name="Tabuchi M."/>
            <person name="Akimitsu K."/>
            <person name="Kataoka I."/>
        </authorList>
    </citation>
    <scope>NUCLEOTIDE SEQUENCE [LARGE SCALE GENOMIC DNA]</scope>
    <source>
        <strain evidence="7">cv. Fuchu</strain>
    </source>
</reference>
<evidence type="ECO:0000313" key="6">
    <source>
        <dbReference type="EMBL" id="GFZ07756.1"/>
    </source>
</evidence>
<feature type="region of interest" description="Disordered" evidence="4">
    <location>
        <begin position="439"/>
        <end position="513"/>
    </location>
</feature>
<feature type="domain" description="DUF4005" evidence="5">
    <location>
        <begin position="532"/>
        <end position="616"/>
    </location>
</feature>
<evidence type="ECO:0000259" key="5">
    <source>
        <dbReference type="Pfam" id="PF13178"/>
    </source>
</evidence>
<feature type="compositionally biased region" description="Polar residues" evidence="4">
    <location>
        <begin position="339"/>
        <end position="348"/>
    </location>
</feature>
<gene>
    <name evidence="6" type="ORF">Acr_19g0006930</name>
</gene>
<dbReference type="SMART" id="SM00015">
    <property type="entry name" value="IQ"/>
    <property type="match status" value="2"/>
</dbReference>
<dbReference type="AlphaFoldDB" id="A0A7J0GAB1"/>
<comment type="similarity">
    <text evidence="2">Belongs to the IQD family.</text>
</comment>
<dbReference type="Pfam" id="PF13178">
    <property type="entry name" value="DUF4005"/>
    <property type="match status" value="1"/>
</dbReference>
<dbReference type="OrthoDB" id="1101566at2759"/>
<protein>
    <recommendedName>
        <fullName evidence="5">DUF4005 domain-containing protein</fullName>
    </recommendedName>
</protein>
<dbReference type="Pfam" id="PF00612">
    <property type="entry name" value="IQ"/>
    <property type="match status" value="2"/>
</dbReference>
<accession>A0A7J0GAB1</accession>
<organism evidence="6 7">
    <name type="scientific">Actinidia rufa</name>
    <dbReference type="NCBI Taxonomy" id="165716"/>
    <lineage>
        <taxon>Eukaryota</taxon>
        <taxon>Viridiplantae</taxon>
        <taxon>Streptophyta</taxon>
        <taxon>Embryophyta</taxon>
        <taxon>Tracheophyta</taxon>
        <taxon>Spermatophyta</taxon>
        <taxon>Magnoliopsida</taxon>
        <taxon>eudicotyledons</taxon>
        <taxon>Gunneridae</taxon>
        <taxon>Pentapetalae</taxon>
        <taxon>asterids</taxon>
        <taxon>Ericales</taxon>
        <taxon>Actinidiaceae</taxon>
        <taxon>Actinidia</taxon>
    </lineage>
</organism>
<dbReference type="CDD" id="cd23767">
    <property type="entry name" value="IQCD"/>
    <property type="match status" value="1"/>
</dbReference>
<feature type="region of interest" description="Disordered" evidence="4">
    <location>
        <begin position="674"/>
        <end position="716"/>
    </location>
</feature>
<keyword evidence="1" id="KW-0112">Calmodulin-binding</keyword>
<evidence type="ECO:0000313" key="7">
    <source>
        <dbReference type="Proteomes" id="UP000585474"/>
    </source>
</evidence>
<feature type="compositionally biased region" description="Basic and acidic residues" evidence="4">
    <location>
        <begin position="449"/>
        <end position="459"/>
    </location>
</feature>
<proteinExistence type="inferred from homology"/>
<name>A0A7J0GAB1_9ERIC</name>
<comment type="subunit">
    <text evidence="3">Binds to multiple calmodulin (CaM) in the presence of Ca(2+) and CaM-like proteins.</text>
</comment>
<sequence>MGKSPGKWIKTLLLGKKSAKSNFSKGRKVLFSAESLLLRISNTQLSAVDFIFSCAGANCKHKFHILSVSRSAACPGFGCIFPYPSFFRQLNWWMKVGNEKEDWVAAKAPEANLPLDPPVASDVAVNMIATNVKVEENRDVSNLPLERGILLPGNRDSDAQETSQLYAIKDSEATRREEAATKAQAVFRGYLARRAFRTLKGIIRLQALVRGHLVRRQAVSTLHCMLGIVKLQALARGRNIRCSDIGLQVQKKCILVKPLESKLVGLIRVNTYVKVAKLSANAFVRKLLASSPTAMPLHLKYDSTEPNSVLNWLERWSGSLLWKPISQSKKVPGTKSQKKQGNPQTVDTETGRIKKSIRRNPPSNLENVSIKSTSEIDKPRRSLRKVSSHPADSVQEHPQNELEKVKCSLRKIQNPNTEGTGPSEVDSEKPIYGLGKVLSSSGQNAAEKTVSESSEKVKTETSFTMSKQPDTEAPAEPSVVNEAIDVLRDDQTAVESQPSENNEKDGSITTANGDLYAREDLIVNESKKSAWKSSSPVKHEHAENGLQSGRTLPSYMAATESAKAKLRSQGSPRFGQDSVEKQNLTRRHSLPASTNNKISSPSLRAHKPLQASGKSGIRNDKSLLSSRDGNVCTLPSLQLSYRYSFLPPVGVRHKTFEFVAGLSDNLQLLGYRGGGTSGGTGGQRPFHTGYGSTPDSRKVSKQNGEGDFAENEDKKG</sequence>
<dbReference type="PANTHER" id="PTHR32295:SF281">
    <property type="entry name" value="PROTEIN IQ-DOMAIN 31"/>
    <property type="match status" value="1"/>
</dbReference>
<keyword evidence="7" id="KW-1185">Reference proteome</keyword>
<evidence type="ECO:0000256" key="1">
    <source>
        <dbReference type="ARBA" id="ARBA00022860"/>
    </source>
</evidence>
<dbReference type="EMBL" id="BJWL01000019">
    <property type="protein sequence ID" value="GFZ07756.1"/>
    <property type="molecule type" value="Genomic_DNA"/>
</dbReference>
<feature type="compositionally biased region" description="Polar residues" evidence="4">
    <location>
        <begin position="591"/>
        <end position="602"/>
    </location>
</feature>
<evidence type="ECO:0000256" key="2">
    <source>
        <dbReference type="ARBA" id="ARBA00024341"/>
    </source>
</evidence>
<evidence type="ECO:0000256" key="3">
    <source>
        <dbReference type="ARBA" id="ARBA00024378"/>
    </source>
</evidence>
<dbReference type="PANTHER" id="PTHR32295">
    <property type="entry name" value="IQ-DOMAIN 5-RELATED"/>
    <property type="match status" value="1"/>
</dbReference>
<dbReference type="GO" id="GO:0005516">
    <property type="term" value="F:calmodulin binding"/>
    <property type="evidence" value="ECO:0007669"/>
    <property type="project" value="UniProtKB-KW"/>
</dbReference>
<comment type="caution">
    <text evidence="6">The sequence shown here is derived from an EMBL/GenBank/DDBJ whole genome shotgun (WGS) entry which is preliminary data.</text>
</comment>
<dbReference type="Gene3D" id="1.20.5.190">
    <property type="match status" value="1"/>
</dbReference>
<feature type="region of interest" description="Disordered" evidence="4">
    <location>
        <begin position="328"/>
        <end position="404"/>
    </location>
</feature>
<feature type="region of interest" description="Disordered" evidence="4">
    <location>
        <begin position="526"/>
        <end position="622"/>
    </location>
</feature>
<dbReference type="Proteomes" id="UP000585474">
    <property type="component" value="Unassembled WGS sequence"/>
</dbReference>
<feature type="compositionally biased region" description="Basic and acidic residues" evidence="4">
    <location>
        <begin position="394"/>
        <end position="404"/>
    </location>
</feature>
<dbReference type="InterPro" id="IPR000048">
    <property type="entry name" value="IQ_motif_EF-hand-BS"/>
</dbReference>
<dbReference type="PROSITE" id="PS50096">
    <property type="entry name" value="IQ"/>
    <property type="match status" value="2"/>
</dbReference>
<evidence type="ECO:0000256" key="4">
    <source>
        <dbReference type="SAM" id="MobiDB-lite"/>
    </source>
</evidence>